<comment type="similarity">
    <text evidence="1 2">Belongs to the phD/YefM antitoxin family.</text>
</comment>
<dbReference type="EMBL" id="FM178379">
    <property type="protein sequence ID" value="CAQ79152.1"/>
    <property type="molecule type" value="Genomic_DNA"/>
</dbReference>
<gene>
    <name evidence="3" type="ordered locus">VSAL_I1467</name>
</gene>
<dbReference type="AlphaFoldDB" id="B6EL53"/>
<comment type="function">
    <text evidence="2">Antitoxin component of a type II toxin-antitoxin (TA) system.</text>
</comment>
<dbReference type="NCBIfam" id="TIGR01552">
    <property type="entry name" value="phd_fam"/>
    <property type="match status" value="1"/>
</dbReference>
<evidence type="ECO:0000313" key="3">
    <source>
        <dbReference type="EMBL" id="CAQ79152.1"/>
    </source>
</evidence>
<evidence type="ECO:0000256" key="2">
    <source>
        <dbReference type="RuleBase" id="RU362080"/>
    </source>
</evidence>
<dbReference type="KEGG" id="vsa:VSAL_I1467"/>
<dbReference type="SUPFAM" id="SSF143120">
    <property type="entry name" value="YefM-like"/>
    <property type="match status" value="1"/>
</dbReference>
<evidence type="ECO:0000313" key="4">
    <source>
        <dbReference type="Proteomes" id="UP000001730"/>
    </source>
</evidence>
<accession>B6EL53</accession>
<dbReference type="Pfam" id="PF02604">
    <property type="entry name" value="PhdYeFM_antitox"/>
    <property type="match status" value="1"/>
</dbReference>
<evidence type="ECO:0000256" key="1">
    <source>
        <dbReference type="ARBA" id="ARBA00009981"/>
    </source>
</evidence>
<dbReference type="InterPro" id="IPR006442">
    <property type="entry name" value="Antitoxin_Phd/YefM"/>
</dbReference>
<dbReference type="Proteomes" id="UP000001730">
    <property type="component" value="Chromosome 1"/>
</dbReference>
<protein>
    <recommendedName>
        <fullName evidence="2">Antitoxin</fullName>
    </recommendedName>
</protein>
<dbReference type="eggNOG" id="COG2161">
    <property type="taxonomic scope" value="Bacteria"/>
</dbReference>
<organism evidence="3 4">
    <name type="scientific">Aliivibrio salmonicida (strain LFI1238)</name>
    <name type="common">Vibrio salmonicida (strain LFI1238)</name>
    <dbReference type="NCBI Taxonomy" id="316275"/>
    <lineage>
        <taxon>Bacteria</taxon>
        <taxon>Pseudomonadati</taxon>
        <taxon>Pseudomonadota</taxon>
        <taxon>Gammaproteobacteria</taxon>
        <taxon>Vibrionales</taxon>
        <taxon>Vibrionaceae</taxon>
        <taxon>Aliivibrio</taxon>
    </lineage>
</organism>
<dbReference type="HOGENOM" id="CLU_1830899_0_0_6"/>
<dbReference type="InterPro" id="IPR036165">
    <property type="entry name" value="YefM-like_sf"/>
</dbReference>
<name>B6EL53_ALISL</name>
<proteinExistence type="inferred from homology"/>
<reference evidence="3 4" key="1">
    <citation type="journal article" date="2008" name="BMC Genomics">
        <title>The genome sequence of the fish pathogen Aliivibrio salmonicida strain LFI1238 shows extensive evidence of gene decay.</title>
        <authorList>
            <person name="Hjerde E."/>
            <person name="Lorentzen M.S."/>
            <person name="Holden M.T."/>
            <person name="Seeger K."/>
            <person name="Paulsen S."/>
            <person name="Bason N."/>
            <person name="Churcher C."/>
            <person name="Harris D."/>
            <person name="Norbertczak H."/>
            <person name="Quail M.A."/>
            <person name="Sanders S."/>
            <person name="Thurston S."/>
            <person name="Parkhill J."/>
            <person name="Willassen N.P."/>
            <person name="Thomson N.R."/>
        </authorList>
    </citation>
    <scope>NUCLEOTIDE SEQUENCE [LARGE SCALE GENOMIC DNA]</scope>
    <source>
        <strain evidence="3 4">LFI1238</strain>
    </source>
</reference>
<keyword evidence="4" id="KW-1185">Reference proteome</keyword>
<sequence length="140" mass="16332">MYFDYFLFRALEESGINSNGRRYQSFKAKLNKSQELELLTQLQYEFLDEINKLRNRFVHNVFFDVTSWDPTTLPLVRNYSLVITLRGKGVAVVLDVAEYEAMQEKIELLEEVQQAEAQIASGFGLSNEDARSKILRRLRS</sequence>